<reference evidence="1" key="2">
    <citation type="submission" date="2020-05" db="UniProtKB">
        <authorList>
            <consortium name="EnsemblMetazoa"/>
        </authorList>
    </citation>
    <scope>IDENTIFICATION</scope>
    <source>
        <strain evidence="1">A-37</strain>
    </source>
</reference>
<dbReference type="Proteomes" id="UP000075883">
    <property type="component" value="Unassembled WGS sequence"/>
</dbReference>
<dbReference type="VEuPathDB" id="VectorBase:ACUA022383"/>
<protein>
    <submittedName>
        <fullName evidence="1">Uncharacterized protein</fullName>
    </submittedName>
</protein>
<sequence length="161" mass="17518">MVEPLALPMGSIVGFISPSGTEPVPPLVVLPRWDDTVVSAPGLGTGEDVSTYVVVLVWRQFLKDPETNVTREGKATIMGIMGNSNVDDATLSAGRRGVVGSSPPVPYSVDNLDVKFLHATACVRHRQQKRKKHTTKLDQFCRANTVRGPKTSERKKLPDNL</sequence>
<evidence type="ECO:0000313" key="2">
    <source>
        <dbReference type="Proteomes" id="UP000075883"/>
    </source>
</evidence>
<proteinExistence type="predicted"/>
<accession>A0A182MNA9</accession>
<dbReference type="EnsemblMetazoa" id="ACUA022383-RA">
    <property type="protein sequence ID" value="ACUA022383-PA"/>
    <property type="gene ID" value="ACUA022383"/>
</dbReference>
<keyword evidence="2" id="KW-1185">Reference proteome</keyword>
<reference evidence="2" key="1">
    <citation type="submission" date="2013-09" db="EMBL/GenBank/DDBJ databases">
        <title>The Genome Sequence of Anopheles culicifacies species A.</title>
        <authorList>
            <consortium name="The Broad Institute Genomics Platform"/>
            <person name="Neafsey D.E."/>
            <person name="Besansky N."/>
            <person name="Howell P."/>
            <person name="Walton C."/>
            <person name="Young S.K."/>
            <person name="Zeng Q."/>
            <person name="Gargeya S."/>
            <person name="Fitzgerald M."/>
            <person name="Haas B."/>
            <person name="Abouelleil A."/>
            <person name="Allen A.W."/>
            <person name="Alvarado L."/>
            <person name="Arachchi H.M."/>
            <person name="Berlin A.M."/>
            <person name="Chapman S.B."/>
            <person name="Gainer-Dewar J."/>
            <person name="Goldberg J."/>
            <person name="Griggs A."/>
            <person name="Gujja S."/>
            <person name="Hansen M."/>
            <person name="Howarth C."/>
            <person name="Imamovic A."/>
            <person name="Ireland A."/>
            <person name="Larimer J."/>
            <person name="McCowan C."/>
            <person name="Murphy C."/>
            <person name="Pearson M."/>
            <person name="Poon T.W."/>
            <person name="Priest M."/>
            <person name="Roberts A."/>
            <person name="Saif S."/>
            <person name="Shea T."/>
            <person name="Sisk P."/>
            <person name="Sykes S."/>
            <person name="Wortman J."/>
            <person name="Nusbaum C."/>
            <person name="Birren B."/>
        </authorList>
    </citation>
    <scope>NUCLEOTIDE SEQUENCE [LARGE SCALE GENOMIC DNA]</scope>
    <source>
        <strain evidence="2">A-37</strain>
    </source>
</reference>
<name>A0A182MNA9_9DIPT</name>
<organism evidence="1 2">
    <name type="scientific">Anopheles culicifacies</name>
    <dbReference type="NCBI Taxonomy" id="139723"/>
    <lineage>
        <taxon>Eukaryota</taxon>
        <taxon>Metazoa</taxon>
        <taxon>Ecdysozoa</taxon>
        <taxon>Arthropoda</taxon>
        <taxon>Hexapoda</taxon>
        <taxon>Insecta</taxon>
        <taxon>Pterygota</taxon>
        <taxon>Neoptera</taxon>
        <taxon>Endopterygota</taxon>
        <taxon>Diptera</taxon>
        <taxon>Nematocera</taxon>
        <taxon>Culicoidea</taxon>
        <taxon>Culicidae</taxon>
        <taxon>Anophelinae</taxon>
        <taxon>Anopheles</taxon>
        <taxon>culicifacies species complex</taxon>
    </lineage>
</organism>
<dbReference type="AlphaFoldDB" id="A0A182MNA9"/>
<evidence type="ECO:0000313" key="1">
    <source>
        <dbReference type="EnsemblMetazoa" id="ACUA022383-PA"/>
    </source>
</evidence>
<dbReference type="EMBL" id="AXCM01004693">
    <property type="status" value="NOT_ANNOTATED_CDS"/>
    <property type="molecule type" value="Genomic_DNA"/>
</dbReference>